<keyword evidence="1" id="KW-0732">Signal</keyword>
<evidence type="ECO:0000313" key="5">
    <source>
        <dbReference type="Proteomes" id="UP001255601"/>
    </source>
</evidence>
<keyword evidence="4" id="KW-1185">Reference proteome</keyword>
<organism evidence="3 5">
    <name type="scientific">Agrobacterium larrymoorei</name>
    <dbReference type="NCBI Taxonomy" id="160699"/>
    <lineage>
        <taxon>Bacteria</taxon>
        <taxon>Pseudomonadati</taxon>
        <taxon>Pseudomonadota</taxon>
        <taxon>Alphaproteobacteria</taxon>
        <taxon>Hyphomicrobiales</taxon>
        <taxon>Rhizobiaceae</taxon>
        <taxon>Rhizobium/Agrobacterium group</taxon>
        <taxon>Agrobacterium</taxon>
    </lineage>
</organism>
<evidence type="ECO:0000313" key="4">
    <source>
        <dbReference type="Proteomes" id="UP001224781"/>
    </source>
</evidence>
<accession>A0AAJ2ERG9</accession>
<evidence type="ECO:0000313" key="2">
    <source>
        <dbReference type="EMBL" id="MDQ1185907.1"/>
    </source>
</evidence>
<name>A0AAJ2ERG9_9HYPH</name>
<dbReference type="Proteomes" id="UP001255601">
    <property type="component" value="Unassembled WGS sequence"/>
</dbReference>
<protein>
    <submittedName>
        <fullName evidence="3">Uncharacterized protein</fullName>
    </submittedName>
</protein>
<reference evidence="3" key="1">
    <citation type="submission" date="2023-08" db="EMBL/GenBank/DDBJ databases">
        <title>Functional and genomic diversity of the sorghum phyllosphere microbiome.</title>
        <authorList>
            <person name="Shade A."/>
        </authorList>
    </citation>
    <scope>NUCLEOTIDE SEQUENCE</scope>
    <source>
        <strain evidence="3">SORGH_AS_0974</strain>
        <strain evidence="2 4">SORGH_AS_1126</strain>
    </source>
</reference>
<comment type="caution">
    <text evidence="3">The sequence shown here is derived from an EMBL/GenBank/DDBJ whole genome shotgun (WGS) entry which is preliminary data.</text>
</comment>
<feature type="signal peptide" evidence="1">
    <location>
        <begin position="1"/>
        <end position="20"/>
    </location>
</feature>
<proteinExistence type="predicted"/>
<feature type="chain" id="PRO_5042540931" evidence="1">
    <location>
        <begin position="21"/>
        <end position="37"/>
    </location>
</feature>
<evidence type="ECO:0000313" key="3">
    <source>
        <dbReference type="EMBL" id="MDR6102175.1"/>
    </source>
</evidence>
<gene>
    <name evidence="3" type="ORF">QE369_002372</name>
    <name evidence="2" type="ORF">QE408_003050</name>
</gene>
<sequence length="37" mass="4142">MKCFFVVLILTGAVFTPAEAKAPYMFGASLTHLHWDK</sequence>
<dbReference type="EMBL" id="JAUTBL010000002">
    <property type="protein sequence ID" value="MDQ1185907.1"/>
    <property type="molecule type" value="Genomic_DNA"/>
</dbReference>
<dbReference type="AlphaFoldDB" id="A0AAJ2ERG9"/>
<evidence type="ECO:0000256" key="1">
    <source>
        <dbReference type="SAM" id="SignalP"/>
    </source>
</evidence>
<dbReference type="Proteomes" id="UP001224781">
    <property type="component" value="Unassembled WGS sequence"/>
</dbReference>
<dbReference type="EMBL" id="JAVIZC010000003">
    <property type="protein sequence ID" value="MDR6102175.1"/>
    <property type="molecule type" value="Genomic_DNA"/>
</dbReference>